<keyword evidence="1" id="KW-0472">Membrane</keyword>
<keyword evidence="3" id="KW-1185">Reference proteome</keyword>
<dbReference type="EMBL" id="LS483254">
    <property type="protein sequence ID" value="SQD93324.1"/>
    <property type="molecule type" value="Genomic_DNA"/>
</dbReference>
<protein>
    <submittedName>
        <fullName evidence="2">Uncharacterized protein</fullName>
    </submittedName>
</protein>
<evidence type="ECO:0000313" key="3">
    <source>
        <dbReference type="Proteomes" id="UP000249818"/>
    </source>
</evidence>
<dbReference type="KEGG" id="bana:BARAN1_1302"/>
<accession>A0A2X3MMY6</accession>
<proteinExistence type="predicted"/>
<evidence type="ECO:0000313" key="2">
    <source>
        <dbReference type="EMBL" id="SQD93324.1"/>
    </source>
</evidence>
<organism evidence="2 3">
    <name type="scientific">Candidatus Bipolaricaulis anaerobius</name>
    <dbReference type="NCBI Taxonomy" id="2026885"/>
    <lineage>
        <taxon>Bacteria</taxon>
        <taxon>Candidatus Bipolaricaulota</taxon>
        <taxon>Candidatus Bipolaricaulia</taxon>
        <taxon>Candidatus Bipolaricaulales</taxon>
        <taxon>Candidatus Bipolaricaulaceae</taxon>
        <taxon>Candidatus Bipolaricaulis</taxon>
    </lineage>
</organism>
<gene>
    <name evidence="2" type="ORF">BARAN1_1302</name>
</gene>
<evidence type="ECO:0000256" key="1">
    <source>
        <dbReference type="SAM" id="Phobius"/>
    </source>
</evidence>
<dbReference type="AlphaFoldDB" id="A0A2X3MMY6"/>
<name>A0A2X3MMY6_9BACT</name>
<keyword evidence="1" id="KW-1133">Transmembrane helix</keyword>
<dbReference type="Proteomes" id="UP000249818">
    <property type="component" value="Chromosome BARAN1"/>
</dbReference>
<keyword evidence="1" id="KW-0812">Transmembrane</keyword>
<sequence length="84" mass="9134">MARRRIAEFAIWTAGAATLGLLPSFALPSRLGQTFLVCLGVEGCISAYRTIRAVRGYWRPAATVILVRLWAAGLFIGVGWLKAI</sequence>
<reference evidence="3" key="1">
    <citation type="submission" date="2018-05" db="EMBL/GenBank/DDBJ databases">
        <authorList>
            <person name="Hao L."/>
        </authorList>
    </citation>
    <scope>NUCLEOTIDE SEQUENCE [LARGE SCALE GENOMIC DNA]</scope>
</reference>
<feature type="transmembrane region" description="Helical" evidence="1">
    <location>
        <begin position="61"/>
        <end position="81"/>
    </location>
</feature>